<dbReference type="EMBL" id="FONX01000012">
    <property type="protein sequence ID" value="SFF10215.1"/>
    <property type="molecule type" value="Genomic_DNA"/>
</dbReference>
<dbReference type="InterPro" id="IPR035422">
    <property type="entry name" value="AlgF"/>
</dbReference>
<dbReference type="GO" id="GO:0016740">
    <property type="term" value="F:transferase activity"/>
    <property type="evidence" value="ECO:0007669"/>
    <property type="project" value="UniProtKB-KW"/>
</dbReference>
<evidence type="ECO:0000313" key="10">
    <source>
        <dbReference type="Proteomes" id="UP000199119"/>
    </source>
</evidence>
<evidence type="ECO:0000256" key="7">
    <source>
        <dbReference type="ARBA" id="ARBA00022841"/>
    </source>
</evidence>
<evidence type="ECO:0000256" key="2">
    <source>
        <dbReference type="ARBA" id="ARBA00005182"/>
    </source>
</evidence>
<comment type="pathway">
    <text evidence="2">Glycan biosynthesis; alginate biosynthesis.</text>
</comment>
<keyword evidence="9" id="KW-0808">Transferase</keyword>
<dbReference type="AlphaFoldDB" id="A0A1I2FXU8"/>
<feature type="signal peptide" evidence="8">
    <location>
        <begin position="1"/>
        <end position="28"/>
    </location>
</feature>
<evidence type="ECO:0000256" key="1">
    <source>
        <dbReference type="ARBA" id="ARBA00004418"/>
    </source>
</evidence>
<name>A0A1I2FXU8_9BURK</name>
<evidence type="ECO:0000256" key="3">
    <source>
        <dbReference type="ARBA" id="ARBA00010033"/>
    </source>
</evidence>
<evidence type="ECO:0000256" key="5">
    <source>
        <dbReference type="ARBA" id="ARBA00022729"/>
    </source>
</evidence>
<keyword evidence="7" id="KW-0016">Alginate biosynthesis</keyword>
<feature type="chain" id="PRO_5011532282" description="Alginate biosynthesis protein AlgF" evidence="8">
    <location>
        <begin position="29"/>
        <end position="230"/>
    </location>
</feature>
<keyword evidence="5 8" id="KW-0732">Signal</keyword>
<dbReference type="GO" id="GO:0042121">
    <property type="term" value="P:alginic acid biosynthetic process"/>
    <property type="evidence" value="ECO:0007669"/>
    <property type="project" value="UniProtKB-UniPathway"/>
</dbReference>
<dbReference type="Proteomes" id="UP000199119">
    <property type="component" value="Unassembled WGS sequence"/>
</dbReference>
<accession>A0A1I2FXU8</accession>
<dbReference type="STRING" id="1177982.SAMN04489711_112135"/>
<dbReference type="GO" id="GO:0042597">
    <property type="term" value="C:periplasmic space"/>
    <property type="evidence" value="ECO:0007669"/>
    <property type="project" value="UniProtKB-SubCell"/>
</dbReference>
<comment type="subcellular location">
    <subcellularLocation>
        <location evidence="1">Periplasm</location>
    </subcellularLocation>
</comment>
<dbReference type="Pfam" id="PF11182">
    <property type="entry name" value="AlgF"/>
    <property type="match status" value="1"/>
</dbReference>
<proteinExistence type="inferred from homology"/>
<comment type="similarity">
    <text evidence="3">Belongs to the AlgF family.</text>
</comment>
<gene>
    <name evidence="9" type="ORF">SAMN04489711_112135</name>
</gene>
<dbReference type="UniPathway" id="UPA00286"/>
<sequence length="230" mass="23754">MHCFPIRFPLRGLMFSLALGAAVGAASAEEGALSQLYAARPPAGSSFVRVVNPAPAKLQVRVAEGPVQRVGGELPATSYAIVAGGRRFSVQVDGKPAASLEVKPNTFSTLVLRREGAQFAFTPIDDTAETPDALKAELRFYNLAEGCAKAQLALSPAGTPVFRDVAAGASAARSVNPVKASLSGQCGEAATAAQALPALQPGDYLSLFLVGPAGKPVLVMQPSRTDPVKR</sequence>
<evidence type="ECO:0000256" key="8">
    <source>
        <dbReference type="SAM" id="SignalP"/>
    </source>
</evidence>
<organism evidence="9 10">
    <name type="scientific">Paracidovorax wautersii</name>
    <dbReference type="NCBI Taxonomy" id="1177982"/>
    <lineage>
        <taxon>Bacteria</taxon>
        <taxon>Pseudomonadati</taxon>
        <taxon>Pseudomonadota</taxon>
        <taxon>Betaproteobacteria</taxon>
        <taxon>Burkholderiales</taxon>
        <taxon>Comamonadaceae</taxon>
        <taxon>Paracidovorax</taxon>
    </lineage>
</organism>
<keyword evidence="6" id="KW-0574">Periplasm</keyword>
<reference evidence="10" key="1">
    <citation type="submission" date="2016-10" db="EMBL/GenBank/DDBJ databases">
        <authorList>
            <person name="Varghese N."/>
            <person name="Submissions S."/>
        </authorList>
    </citation>
    <scope>NUCLEOTIDE SEQUENCE [LARGE SCALE GENOMIC DNA]</scope>
    <source>
        <strain evidence="10">DSM 27981</strain>
    </source>
</reference>
<evidence type="ECO:0000256" key="4">
    <source>
        <dbReference type="ARBA" id="ARBA00013964"/>
    </source>
</evidence>
<protein>
    <recommendedName>
        <fullName evidence="4">Alginate biosynthesis protein AlgF</fullName>
    </recommendedName>
</protein>
<dbReference type="OrthoDB" id="6041764at2"/>
<evidence type="ECO:0000256" key="6">
    <source>
        <dbReference type="ARBA" id="ARBA00022764"/>
    </source>
</evidence>
<evidence type="ECO:0000313" key="9">
    <source>
        <dbReference type="EMBL" id="SFF10215.1"/>
    </source>
</evidence>
<keyword evidence="10" id="KW-1185">Reference proteome</keyword>